<name>A0A933MJ67_UNCT6</name>
<organism evidence="2 3">
    <name type="scientific">candidate division TA06 bacterium</name>
    <dbReference type="NCBI Taxonomy" id="2250710"/>
    <lineage>
        <taxon>Bacteria</taxon>
        <taxon>Bacteria division TA06</taxon>
    </lineage>
</organism>
<dbReference type="PANTHER" id="PTHR34631">
    <property type="match status" value="1"/>
</dbReference>
<gene>
    <name evidence="2" type="ORF">HY768_03925</name>
</gene>
<evidence type="ECO:0000259" key="1">
    <source>
        <dbReference type="Pfam" id="PF13737"/>
    </source>
</evidence>
<sequence>MTVWISDDIVSGWYYRGPQRQGGRLVYSDVAIETALKLKGIYHLPLHQTQGSVYSLFKALVVTITSPDYTRFSRRGATVNPSLQASMPSRPIALVFDSTGLKVYGEGEWKTRMHGISKRRTWRKFHLAVNASNQDFVVVWQDDRDGWVDIYARVYNYKCEPQTPEVKVNEDGIKLDHILPVVSFTDAGIAVAWQDNRDGVTKADIYFRYLKYDLSPITPSKRVNGDVEAKHFSPAIAASDSGYFTIAWISYQNHAYGDIYAQRYDRDANAINQNIKVNLSITPVACRIPSVTMGIDNVSFWTSWADSQNTSLMYQIRARYFDKNPGQRAGRHLWAVL</sequence>
<accession>A0A933MJ67</accession>
<dbReference type="PANTHER" id="PTHR34631:SF3">
    <property type="entry name" value="ISSOD12 TRANSPOSASE TNPA_ISSOD12"/>
    <property type="match status" value="1"/>
</dbReference>
<dbReference type="Proteomes" id="UP000736328">
    <property type="component" value="Unassembled WGS sequence"/>
</dbReference>
<dbReference type="AlphaFoldDB" id="A0A933MJ67"/>
<proteinExistence type="predicted"/>
<dbReference type="InterPro" id="IPR025668">
    <property type="entry name" value="Tnp_DDE_dom"/>
</dbReference>
<evidence type="ECO:0000313" key="2">
    <source>
        <dbReference type="EMBL" id="MBI4726364.1"/>
    </source>
</evidence>
<dbReference type="Pfam" id="PF13737">
    <property type="entry name" value="DDE_Tnp_1_5"/>
    <property type="match status" value="1"/>
</dbReference>
<reference evidence="2" key="1">
    <citation type="submission" date="2020-07" db="EMBL/GenBank/DDBJ databases">
        <title>Huge and variable diversity of episymbiotic CPR bacteria and DPANN archaea in groundwater ecosystems.</title>
        <authorList>
            <person name="He C.Y."/>
            <person name="Keren R."/>
            <person name="Whittaker M."/>
            <person name="Farag I.F."/>
            <person name="Doudna J."/>
            <person name="Cate J.H.D."/>
            <person name="Banfield J.F."/>
        </authorList>
    </citation>
    <scope>NUCLEOTIDE SEQUENCE</scope>
    <source>
        <strain evidence="2">NC_groundwater_1520_Pr4_B-0.1um_53_5</strain>
    </source>
</reference>
<dbReference type="EMBL" id="JACQXR010000047">
    <property type="protein sequence ID" value="MBI4726364.1"/>
    <property type="molecule type" value="Genomic_DNA"/>
</dbReference>
<feature type="domain" description="Transposase DDE" evidence="1">
    <location>
        <begin position="1"/>
        <end position="106"/>
    </location>
</feature>
<evidence type="ECO:0000313" key="3">
    <source>
        <dbReference type="Proteomes" id="UP000736328"/>
    </source>
</evidence>
<comment type="caution">
    <text evidence="2">The sequence shown here is derived from an EMBL/GenBank/DDBJ whole genome shotgun (WGS) entry which is preliminary data.</text>
</comment>
<dbReference type="InterPro" id="IPR053172">
    <property type="entry name" value="Tn903_transposase"/>
</dbReference>
<protein>
    <submittedName>
        <fullName evidence="2">Transposase</fullName>
    </submittedName>
</protein>